<evidence type="ECO:0000259" key="2">
    <source>
        <dbReference type="PROSITE" id="PS50110"/>
    </source>
</evidence>
<dbReference type="Gene3D" id="3.40.50.2300">
    <property type="match status" value="1"/>
</dbReference>
<dbReference type="SUPFAM" id="SSF52172">
    <property type="entry name" value="CheY-like"/>
    <property type="match status" value="1"/>
</dbReference>
<dbReference type="Pfam" id="PF00072">
    <property type="entry name" value="Response_reg"/>
    <property type="match status" value="1"/>
</dbReference>
<dbReference type="SMART" id="SM00448">
    <property type="entry name" value="REC"/>
    <property type="match status" value="1"/>
</dbReference>
<evidence type="ECO:0000313" key="3">
    <source>
        <dbReference type="EMBL" id="MCU7549998.1"/>
    </source>
</evidence>
<dbReference type="PROSITE" id="PS50110">
    <property type="entry name" value="RESPONSE_REGULATORY"/>
    <property type="match status" value="1"/>
</dbReference>
<organism evidence="3 4">
    <name type="scientific">Paraflavisolibacter caeni</name>
    <dbReference type="NCBI Taxonomy" id="2982496"/>
    <lineage>
        <taxon>Bacteria</taxon>
        <taxon>Pseudomonadati</taxon>
        <taxon>Bacteroidota</taxon>
        <taxon>Chitinophagia</taxon>
        <taxon>Chitinophagales</taxon>
        <taxon>Chitinophagaceae</taxon>
        <taxon>Paraflavisolibacter</taxon>
    </lineage>
</organism>
<dbReference type="PANTHER" id="PTHR44520:SF2">
    <property type="entry name" value="RESPONSE REGULATOR RCP1"/>
    <property type="match status" value="1"/>
</dbReference>
<reference evidence="3" key="2">
    <citation type="submission" date="2023-04" db="EMBL/GenBank/DDBJ databases">
        <title>Paracnuella aquatica gen. nov., sp. nov., a member of the family Chitinophagaceae isolated from a hot spring.</title>
        <authorList>
            <person name="Wang C."/>
        </authorList>
    </citation>
    <scope>NUCLEOTIDE SEQUENCE</scope>
    <source>
        <strain evidence="3">LB-8</strain>
    </source>
</reference>
<gene>
    <name evidence="3" type="ORF">OCK74_12775</name>
</gene>
<accession>A0A9X3BIG1</accession>
<feature type="modified residue" description="4-aspartylphosphate" evidence="1">
    <location>
        <position position="59"/>
    </location>
</feature>
<dbReference type="InterPro" id="IPR052893">
    <property type="entry name" value="TCS_response_regulator"/>
</dbReference>
<name>A0A9X3BIG1_9BACT</name>
<evidence type="ECO:0000313" key="4">
    <source>
        <dbReference type="Proteomes" id="UP001155483"/>
    </source>
</evidence>
<dbReference type="Proteomes" id="UP001155483">
    <property type="component" value="Unassembled WGS sequence"/>
</dbReference>
<dbReference type="AlphaFoldDB" id="A0A9X3BIG1"/>
<dbReference type="GO" id="GO:0000160">
    <property type="term" value="P:phosphorelay signal transduction system"/>
    <property type="evidence" value="ECO:0007669"/>
    <property type="project" value="InterPro"/>
</dbReference>
<dbReference type="InterPro" id="IPR011006">
    <property type="entry name" value="CheY-like_superfamily"/>
</dbReference>
<dbReference type="EMBL" id="JAOTIF010000009">
    <property type="protein sequence ID" value="MCU7549998.1"/>
    <property type="molecule type" value="Genomic_DNA"/>
</dbReference>
<keyword evidence="1" id="KW-0597">Phosphoprotein</keyword>
<sequence>MKKFKIIIVENDEDEQLFMKEGFDAVGLFDIVAQLKNGDELLEWLEGNKSPLPDVILSDLNMPGRNGYDVIEDIKGNPNYAHIPVIITSTSSTKSTIDKCLALGASDYIVKPDTFVVYEPFVKKLYEVIEKKDLTNAKDFSVATAKKSR</sequence>
<protein>
    <submittedName>
        <fullName evidence="3">Response regulator</fullName>
    </submittedName>
</protein>
<dbReference type="RefSeq" id="WP_279297440.1">
    <property type="nucleotide sequence ID" value="NZ_JAOTIF010000009.1"/>
</dbReference>
<reference evidence="3" key="1">
    <citation type="submission" date="2022-09" db="EMBL/GenBank/DDBJ databases">
        <authorList>
            <person name="Yuan C."/>
            <person name="Ke Z."/>
        </authorList>
    </citation>
    <scope>NUCLEOTIDE SEQUENCE</scope>
    <source>
        <strain evidence="3">LB-8</strain>
    </source>
</reference>
<keyword evidence="4" id="KW-1185">Reference proteome</keyword>
<dbReference type="PANTHER" id="PTHR44520">
    <property type="entry name" value="RESPONSE REGULATOR RCP1-RELATED"/>
    <property type="match status" value="1"/>
</dbReference>
<proteinExistence type="predicted"/>
<feature type="domain" description="Response regulatory" evidence="2">
    <location>
        <begin position="5"/>
        <end position="126"/>
    </location>
</feature>
<comment type="caution">
    <text evidence="3">The sequence shown here is derived from an EMBL/GenBank/DDBJ whole genome shotgun (WGS) entry which is preliminary data.</text>
</comment>
<evidence type="ECO:0000256" key="1">
    <source>
        <dbReference type="PROSITE-ProRule" id="PRU00169"/>
    </source>
</evidence>
<dbReference type="InterPro" id="IPR001789">
    <property type="entry name" value="Sig_transdc_resp-reg_receiver"/>
</dbReference>